<comment type="caution">
    <text evidence="1">The sequence shown here is derived from an EMBL/GenBank/DDBJ whole genome shotgun (WGS) entry which is preliminary data.</text>
</comment>
<reference evidence="1 2" key="1">
    <citation type="journal article" date="2022" name="bioRxiv">
        <title>The genome of the oomycete Peronosclerospora sorghi, a cosmopolitan pathogen of maize and sorghum, is inflated with dispersed pseudogenes.</title>
        <authorList>
            <person name="Fletcher K."/>
            <person name="Martin F."/>
            <person name="Isakeit T."/>
            <person name="Cavanaugh K."/>
            <person name="Magill C."/>
            <person name="Michelmore R."/>
        </authorList>
    </citation>
    <scope>NUCLEOTIDE SEQUENCE [LARGE SCALE GENOMIC DNA]</scope>
    <source>
        <strain evidence="1">P6</strain>
    </source>
</reference>
<dbReference type="EMBL" id="CM047583">
    <property type="protein sequence ID" value="KAI9913810.1"/>
    <property type="molecule type" value="Genomic_DNA"/>
</dbReference>
<protein>
    <submittedName>
        <fullName evidence="1">Uncharacterized protein</fullName>
    </submittedName>
</protein>
<accession>A0ACC0W4N3</accession>
<evidence type="ECO:0000313" key="1">
    <source>
        <dbReference type="EMBL" id="KAI9913810.1"/>
    </source>
</evidence>
<dbReference type="Proteomes" id="UP001163321">
    <property type="component" value="Chromosome 4"/>
</dbReference>
<sequence>MRRRCDAVSGEDELEDEETDNDEGDDIGTADGELFAHEPRTRGCTGAPDKAGGGEKPPHDDVDEEPLLDPIVPVVIIEDVEHNEPDGDETEVVVERCTCFSISVEIFSTPENTAL</sequence>
<name>A0ACC0W4N3_9STRA</name>
<organism evidence="1 2">
    <name type="scientific">Peronosclerospora sorghi</name>
    <dbReference type="NCBI Taxonomy" id="230839"/>
    <lineage>
        <taxon>Eukaryota</taxon>
        <taxon>Sar</taxon>
        <taxon>Stramenopiles</taxon>
        <taxon>Oomycota</taxon>
        <taxon>Peronosporomycetes</taxon>
        <taxon>Peronosporales</taxon>
        <taxon>Peronosporaceae</taxon>
        <taxon>Peronosclerospora</taxon>
    </lineage>
</organism>
<keyword evidence="2" id="KW-1185">Reference proteome</keyword>
<evidence type="ECO:0000313" key="2">
    <source>
        <dbReference type="Proteomes" id="UP001163321"/>
    </source>
</evidence>
<proteinExistence type="predicted"/>
<gene>
    <name evidence="1" type="ORF">PsorP6_005633</name>
</gene>